<keyword evidence="3" id="KW-1185">Reference proteome</keyword>
<protein>
    <submittedName>
        <fullName evidence="2">Uncharacterized protein</fullName>
    </submittedName>
</protein>
<reference evidence="2 3" key="1">
    <citation type="submission" date="2020-02" db="EMBL/GenBank/DDBJ databases">
        <title>Whole Genome Shotgun Sequence of Streptomyces sp. strain CWH03.</title>
        <authorList>
            <person name="Dohra H."/>
            <person name="Kodani S."/>
            <person name="Yamamura H."/>
        </authorList>
    </citation>
    <scope>NUCLEOTIDE SEQUENCE [LARGE SCALE GENOMIC DNA]</scope>
    <source>
        <strain evidence="2 3">CWH03</strain>
    </source>
</reference>
<feature type="region of interest" description="Disordered" evidence="1">
    <location>
        <begin position="21"/>
        <end position="64"/>
    </location>
</feature>
<name>A0A6A0AXS6_9ACTN</name>
<dbReference type="AlphaFoldDB" id="A0A6A0AXS6"/>
<dbReference type="Proteomes" id="UP000484988">
    <property type="component" value="Unassembled WGS sequence"/>
</dbReference>
<sequence length="64" mass="7158">MGNERASERAWLDAKERALKQDCGAPAGAPGAEAGLEQRLWERRRAPESAGERWRAPESTEKEH</sequence>
<proteinExistence type="predicted"/>
<evidence type="ECO:0000313" key="3">
    <source>
        <dbReference type="Proteomes" id="UP000484988"/>
    </source>
</evidence>
<feature type="compositionally biased region" description="Basic and acidic residues" evidence="1">
    <location>
        <begin position="39"/>
        <end position="64"/>
    </location>
</feature>
<organism evidence="2 3">
    <name type="scientific">Streptomyces pacificus</name>
    <dbReference type="NCBI Taxonomy" id="2705029"/>
    <lineage>
        <taxon>Bacteria</taxon>
        <taxon>Bacillati</taxon>
        <taxon>Actinomycetota</taxon>
        <taxon>Actinomycetes</taxon>
        <taxon>Kitasatosporales</taxon>
        <taxon>Streptomycetaceae</taxon>
        <taxon>Streptomyces</taxon>
    </lineage>
</organism>
<comment type="caution">
    <text evidence="2">The sequence shown here is derived from an EMBL/GenBank/DDBJ whole genome shotgun (WGS) entry which is preliminary data.</text>
</comment>
<accession>A0A6A0AXS6</accession>
<evidence type="ECO:0000256" key="1">
    <source>
        <dbReference type="SAM" id="MobiDB-lite"/>
    </source>
</evidence>
<feature type="compositionally biased region" description="Low complexity" evidence="1">
    <location>
        <begin position="24"/>
        <end position="35"/>
    </location>
</feature>
<evidence type="ECO:0000313" key="2">
    <source>
        <dbReference type="EMBL" id="GFH37652.1"/>
    </source>
</evidence>
<dbReference type="EMBL" id="BLLG01000011">
    <property type="protein sequence ID" value="GFH37652.1"/>
    <property type="molecule type" value="Genomic_DNA"/>
</dbReference>
<gene>
    <name evidence="2" type="ORF">SCWH03_38900</name>
</gene>